<dbReference type="AlphaFoldDB" id="F1CJ38"/>
<protein>
    <submittedName>
        <fullName evidence="6">U2-buthitoxin-H1a</fullName>
    </submittedName>
</protein>
<organism evidence="6">
    <name type="scientific">Hottentotta judaicus</name>
    <name type="common">Black scorpion</name>
    <name type="synonym">Buthotus judaicus</name>
    <dbReference type="NCBI Taxonomy" id="6863"/>
    <lineage>
        <taxon>Eukaryota</taxon>
        <taxon>Metazoa</taxon>
        <taxon>Ecdysozoa</taxon>
        <taxon>Arthropoda</taxon>
        <taxon>Chelicerata</taxon>
        <taxon>Arachnida</taxon>
        <taxon>Scorpiones</taxon>
        <taxon>Buthida</taxon>
        <taxon>Buthoidea</taxon>
        <taxon>Buthidae</taxon>
        <taxon>Hottentotta</taxon>
    </lineage>
</organism>
<dbReference type="SUPFAM" id="SSF57095">
    <property type="entry name" value="Scorpion toxin-like"/>
    <property type="match status" value="1"/>
</dbReference>
<dbReference type="Gene3D" id="3.30.30.10">
    <property type="entry name" value="Knottin, scorpion toxin-like"/>
    <property type="match status" value="1"/>
</dbReference>
<evidence type="ECO:0000256" key="1">
    <source>
        <dbReference type="ARBA" id="ARBA00004613"/>
    </source>
</evidence>
<dbReference type="GO" id="GO:0006952">
    <property type="term" value="P:defense response"/>
    <property type="evidence" value="ECO:0007669"/>
    <property type="project" value="InterPro"/>
</dbReference>
<evidence type="ECO:0000256" key="3">
    <source>
        <dbReference type="ARBA" id="ARBA00023157"/>
    </source>
</evidence>
<keyword evidence="4" id="KW-0732">Signal</keyword>
<dbReference type="PRINTS" id="PR00285">
    <property type="entry name" value="SCORPNTOXIN"/>
</dbReference>
<dbReference type="PROSITE" id="PS51863">
    <property type="entry name" value="LCN_CSAB"/>
    <property type="match status" value="1"/>
</dbReference>
<evidence type="ECO:0000256" key="2">
    <source>
        <dbReference type="ARBA" id="ARBA00022525"/>
    </source>
</evidence>
<dbReference type="GO" id="GO:0005576">
    <property type="term" value="C:extracellular region"/>
    <property type="evidence" value="ECO:0007669"/>
    <property type="project" value="UniProtKB-SubCell"/>
</dbReference>
<comment type="subcellular location">
    <subcellularLocation>
        <location evidence="1">Secreted</location>
    </subcellularLocation>
</comment>
<evidence type="ECO:0000313" key="6">
    <source>
        <dbReference type="EMBL" id="ADY39569.1"/>
    </source>
</evidence>
<reference evidence="6" key="1">
    <citation type="journal article" date="2011" name="Toxicon">
        <title>The tale of a resting gland: transcriptome of a replete venom gland from the scorpion Hottentotta judaicus.</title>
        <authorList>
            <person name="Morgenstern D."/>
            <person name="Rohde B.H."/>
            <person name="King G.F."/>
            <person name="Tal T."/>
            <person name="Sher D."/>
            <person name="Zlotkin E."/>
        </authorList>
    </citation>
    <scope>NUCLEOTIDE SEQUENCE</scope>
    <source>
        <tissue evidence="6">Telson</tissue>
    </source>
</reference>
<dbReference type="EMBL" id="HQ288147">
    <property type="protein sequence ID" value="ADY39569.1"/>
    <property type="molecule type" value="mRNA"/>
</dbReference>
<dbReference type="CDD" id="cd23106">
    <property type="entry name" value="neurotoxins_LC_scorpion"/>
    <property type="match status" value="1"/>
</dbReference>
<feature type="signal peptide" evidence="4">
    <location>
        <begin position="1"/>
        <end position="20"/>
    </location>
</feature>
<dbReference type="InterPro" id="IPR003614">
    <property type="entry name" value="Knottins"/>
</dbReference>
<sequence>MKQLLLLFISASMLIVLVNAHGYIRLANGCKMMCLIGNAGCNTECKAYGGTYGYCYAWKLACFCEDLPDDVTWKSETNTCG</sequence>
<keyword evidence="3" id="KW-1015">Disulfide bond</keyword>
<dbReference type="SMART" id="SM00505">
    <property type="entry name" value="Knot1"/>
    <property type="match status" value="1"/>
</dbReference>
<accession>F1CJ38</accession>
<feature type="domain" description="LCN-type CS-alpha/beta" evidence="5">
    <location>
        <begin position="20"/>
        <end position="81"/>
    </location>
</feature>
<dbReference type="GO" id="GO:0019871">
    <property type="term" value="F:sodium channel inhibitor activity"/>
    <property type="evidence" value="ECO:0007669"/>
    <property type="project" value="InterPro"/>
</dbReference>
<dbReference type="Pfam" id="PF00537">
    <property type="entry name" value="Toxin_3"/>
    <property type="match status" value="1"/>
</dbReference>
<dbReference type="GO" id="GO:0090729">
    <property type="term" value="F:toxin activity"/>
    <property type="evidence" value="ECO:0007669"/>
    <property type="project" value="InterPro"/>
</dbReference>
<dbReference type="InterPro" id="IPR044062">
    <property type="entry name" value="LCN-type_CS_alpha_beta_dom"/>
</dbReference>
<name>F1CJ38_HOTJU</name>
<dbReference type="InterPro" id="IPR002061">
    <property type="entry name" value="Scorpion_toxinL/defensin"/>
</dbReference>
<dbReference type="InterPro" id="IPR036574">
    <property type="entry name" value="Scorpion_toxin-like_sf"/>
</dbReference>
<dbReference type="InterPro" id="IPR018218">
    <property type="entry name" value="Scorpion_toxinL"/>
</dbReference>
<feature type="chain" id="PRO_5003263634" evidence="4">
    <location>
        <begin position="21"/>
        <end position="81"/>
    </location>
</feature>
<evidence type="ECO:0000256" key="4">
    <source>
        <dbReference type="SAM" id="SignalP"/>
    </source>
</evidence>
<evidence type="ECO:0000259" key="5">
    <source>
        <dbReference type="PROSITE" id="PS51863"/>
    </source>
</evidence>
<keyword evidence="2" id="KW-0964">Secreted</keyword>
<proteinExistence type="evidence at transcript level"/>